<accession>A0AAW0EJG4</accession>
<sequence length="372" mass="39028">MPITASCVPLCAPFTSMAALLLFMMAHMLRSGNLTFEVLAAKHGWEKEAKASTCVRGGMLYLVASVILWVTMCLHAPVQRLWMQLPWNRKREVDRPTREALLHQHNGRDCTAADNTAAWRVDSRRGTRSSGGGGAARSQHRGGGGDCEGGAMEMSALGWAVDSPATRSPVARRFPDFHRSLANGTAAATAGAASDSVSPPTASAVAGDAAARTHPHGLRSRGAGHGAASVVTLFPSEAESGTDSEFMSDVEVDGTRHYSSPQMRASGWRQHRTPSTSGPAGVQGRGPSRMVWPATTRGARRGGGEGRNGTASPPSASPSPSPVSRLTSLWTTDRPAATQSPPTALRAADSNAPRAHLLRGDRASKSVKGKTA</sequence>
<feature type="region of interest" description="Disordered" evidence="1">
    <location>
        <begin position="113"/>
        <end position="149"/>
    </location>
</feature>
<dbReference type="EMBL" id="JAECZO010000034">
    <property type="protein sequence ID" value="KAK7194275.1"/>
    <property type="molecule type" value="Genomic_DNA"/>
</dbReference>
<dbReference type="Proteomes" id="UP001430356">
    <property type="component" value="Unassembled WGS sequence"/>
</dbReference>
<name>A0AAW0EJG4_9TRYP</name>
<feature type="region of interest" description="Disordered" evidence="1">
    <location>
        <begin position="257"/>
        <end position="372"/>
    </location>
</feature>
<proteinExistence type="predicted"/>
<evidence type="ECO:0000313" key="3">
    <source>
        <dbReference type="Proteomes" id="UP001430356"/>
    </source>
</evidence>
<dbReference type="PANTHER" id="PTHR39668:SF1">
    <property type="entry name" value="T. BRUCEI SPP.-SPECIFIC PROTEIN"/>
    <property type="match status" value="1"/>
</dbReference>
<protein>
    <submittedName>
        <fullName evidence="2">Uncharacterized protein</fullName>
    </submittedName>
</protein>
<feature type="compositionally biased region" description="Gly residues" evidence="1">
    <location>
        <begin position="129"/>
        <end position="148"/>
    </location>
</feature>
<comment type="caution">
    <text evidence="2">The sequence shown here is derived from an EMBL/GenBank/DDBJ whole genome shotgun (WGS) entry which is preliminary data.</text>
</comment>
<reference evidence="2 3" key="1">
    <citation type="journal article" date="2021" name="MBio">
        <title>A New Model Trypanosomatid, Novymonas esmeraldas: Genomic Perception of Its 'Candidatus Pandoraea novymonadis' Endosymbiont.</title>
        <authorList>
            <person name="Zakharova A."/>
            <person name="Saura A."/>
            <person name="Butenko A."/>
            <person name="Podesvova L."/>
            <person name="Warmusova S."/>
            <person name="Kostygov A.Y."/>
            <person name="Nenarokova A."/>
            <person name="Lukes J."/>
            <person name="Opperdoes F.R."/>
            <person name="Yurchenko V."/>
        </authorList>
    </citation>
    <scope>NUCLEOTIDE SEQUENCE [LARGE SCALE GENOMIC DNA]</scope>
    <source>
        <strain evidence="2 3">E262AT.01</strain>
    </source>
</reference>
<keyword evidence="3" id="KW-1185">Reference proteome</keyword>
<evidence type="ECO:0000313" key="2">
    <source>
        <dbReference type="EMBL" id="KAK7194275.1"/>
    </source>
</evidence>
<dbReference type="AlphaFoldDB" id="A0AAW0EJG4"/>
<dbReference type="PANTHER" id="PTHR39668">
    <property type="entry name" value="HYPOTHETICAL TRANSMEMBRANE PROTEIN L6586.03-RELATED"/>
    <property type="match status" value="1"/>
</dbReference>
<organism evidence="2 3">
    <name type="scientific">Novymonas esmeraldas</name>
    <dbReference type="NCBI Taxonomy" id="1808958"/>
    <lineage>
        <taxon>Eukaryota</taxon>
        <taxon>Discoba</taxon>
        <taxon>Euglenozoa</taxon>
        <taxon>Kinetoplastea</taxon>
        <taxon>Metakinetoplastina</taxon>
        <taxon>Trypanosomatida</taxon>
        <taxon>Trypanosomatidae</taxon>
        <taxon>Novymonas</taxon>
    </lineage>
</organism>
<feature type="compositionally biased region" description="Polar residues" evidence="1">
    <location>
        <begin position="324"/>
        <end position="342"/>
    </location>
</feature>
<gene>
    <name evidence="2" type="ORF">NESM_000342500</name>
</gene>
<feature type="region of interest" description="Disordered" evidence="1">
    <location>
        <begin position="190"/>
        <end position="224"/>
    </location>
</feature>
<evidence type="ECO:0000256" key="1">
    <source>
        <dbReference type="SAM" id="MobiDB-lite"/>
    </source>
</evidence>